<dbReference type="PANTHER" id="PTHR12710:SF0">
    <property type="entry name" value="NUCLEAR PROTEIN LOCALIZATION PROTEIN 4 HOMOLOG"/>
    <property type="match status" value="1"/>
</dbReference>
<dbReference type="InterPro" id="IPR007717">
    <property type="entry name" value="NPL4_C"/>
</dbReference>
<sequence length="671" mass="74077">MILRFQSRNGQFRLTVDPKDDFTSVASQIAEKLPPSVDIASITISPKPQDKTASRALNTLKGVSFEKIGLTNGSQVFLDYQEQDAATNGQAPAPTAAAASHRLNGKAIDPSEIPAAAKLHLGQHAKLIKNPWEVVKQSPLDNRLDKLDGKIPRPRDQKMCRHGPKGMCDYCMPLEPYAPEYLADKKIKHLSFHSYLRKINSGKNKPESGSSYMPPLSEPYYRIRPDCPSGHAPWPEGICSKCQPSAISLQPQEYRMVDHVEFASPDLINTMLDFWRHSGCQRLGFLYGRYEEYTEVPLGTKAVVEAIYEPPQINEMDGISLGEWENEKEVDEVARLCGMEKLGVIYTDLLDAGAGDGSVICKRHADSYYLSSLEIVFAARYQARHPRPTKWSDTGRFGSNFVTCVITGDEEGQIAISSYQASNAAVEMVRSEIIEPSADPTVMLVQNEEEDNALGRSRYIPDVFYRRKNEYGANVQESAKPAFPVEYLLVTLTHGFPTAPNPQFTQGFPVENREGLGITQEIGALAKQLKAKDNGLQLSEPTGLAAVADFHLLCFVHGLDILSKDEEQLLCRVATSHDVSVGTQLQFTPGWATLLTILKETGEHSSTSQQFTRHEKDPSVRAGPSMSEAGSRSRKRGFAEVDDGSTISSQQSPNGTDSEQLAKRVKGVSLK</sequence>
<feature type="compositionally biased region" description="Polar residues" evidence="8">
    <location>
        <begin position="645"/>
        <end position="659"/>
    </location>
</feature>
<evidence type="ECO:0000256" key="6">
    <source>
        <dbReference type="ARBA" id="ARBA00023010"/>
    </source>
</evidence>
<dbReference type="Proteomes" id="UP000799438">
    <property type="component" value="Unassembled WGS sequence"/>
</dbReference>
<evidence type="ECO:0000256" key="3">
    <source>
        <dbReference type="ARBA" id="ARBA00011025"/>
    </source>
</evidence>
<dbReference type="InterPro" id="IPR016563">
    <property type="entry name" value="Npl4"/>
</dbReference>
<dbReference type="GeneID" id="54299198"/>
<protein>
    <recommendedName>
        <fullName evidence="4">Nuclear protein localization protein 4</fullName>
    </recommendedName>
</protein>
<keyword evidence="11" id="KW-1185">Reference proteome</keyword>
<keyword evidence="6" id="KW-0811">Translocation</keyword>
<organism evidence="10 11">
    <name type="scientific">Aplosporella prunicola CBS 121167</name>
    <dbReference type="NCBI Taxonomy" id="1176127"/>
    <lineage>
        <taxon>Eukaryota</taxon>
        <taxon>Fungi</taxon>
        <taxon>Dikarya</taxon>
        <taxon>Ascomycota</taxon>
        <taxon>Pezizomycotina</taxon>
        <taxon>Dothideomycetes</taxon>
        <taxon>Dothideomycetes incertae sedis</taxon>
        <taxon>Botryosphaeriales</taxon>
        <taxon>Aplosporellaceae</taxon>
        <taxon>Aplosporella</taxon>
    </lineage>
</organism>
<comment type="similarity">
    <text evidence="3">Belongs to the NPL4 family.</text>
</comment>
<feature type="region of interest" description="Disordered" evidence="8">
    <location>
        <begin position="603"/>
        <end position="671"/>
    </location>
</feature>
<dbReference type="InterPro" id="IPR037518">
    <property type="entry name" value="MPN"/>
</dbReference>
<keyword evidence="5" id="KW-0813">Transport</keyword>
<dbReference type="InterPro" id="IPR029071">
    <property type="entry name" value="Ubiquitin-like_domsf"/>
</dbReference>
<gene>
    <name evidence="10" type="ORF">K452DRAFT_294449</name>
</gene>
<dbReference type="Pfam" id="PF05020">
    <property type="entry name" value="zf-NPL4"/>
    <property type="match status" value="1"/>
</dbReference>
<evidence type="ECO:0000313" key="10">
    <source>
        <dbReference type="EMBL" id="KAF2146927.1"/>
    </source>
</evidence>
<reference evidence="10" key="1">
    <citation type="journal article" date="2020" name="Stud. Mycol.">
        <title>101 Dothideomycetes genomes: a test case for predicting lifestyles and emergence of pathogens.</title>
        <authorList>
            <person name="Haridas S."/>
            <person name="Albert R."/>
            <person name="Binder M."/>
            <person name="Bloem J."/>
            <person name="Labutti K."/>
            <person name="Salamov A."/>
            <person name="Andreopoulos B."/>
            <person name="Baker S."/>
            <person name="Barry K."/>
            <person name="Bills G."/>
            <person name="Bluhm B."/>
            <person name="Cannon C."/>
            <person name="Castanera R."/>
            <person name="Culley D."/>
            <person name="Daum C."/>
            <person name="Ezra D."/>
            <person name="Gonzalez J."/>
            <person name="Henrissat B."/>
            <person name="Kuo A."/>
            <person name="Liang C."/>
            <person name="Lipzen A."/>
            <person name="Lutzoni F."/>
            <person name="Magnuson J."/>
            <person name="Mondo S."/>
            <person name="Nolan M."/>
            <person name="Ohm R."/>
            <person name="Pangilinan J."/>
            <person name="Park H.-J."/>
            <person name="Ramirez L."/>
            <person name="Alfaro M."/>
            <person name="Sun H."/>
            <person name="Tritt A."/>
            <person name="Yoshinaga Y."/>
            <person name="Zwiers L.-H."/>
            <person name="Turgeon B."/>
            <person name="Goodwin S."/>
            <person name="Spatafora J."/>
            <person name="Crous P."/>
            <person name="Grigoriev I."/>
        </authorList>
    </citation>
    <scope>NUCLEOTIDE SEQUENCE</scope>
    <source>
        <strain evidence="10">CBS 121167</strain>
    </source>
</reference>
<dbReference type="EMBL" id="ML995475">
    <property type="protein sequence ID" value="KAF2146927.1"/>
    <property type="molecule type" value="Genomic_DNA"/>
</dbReference>
<evidence type="ECO:0000256" key="4">
    <source>
        <dbReference type="ARBA" id="ARBA00019709"/>
    </source>
</evidence>
<dbReference type="GO" id="GO:0031625">
    <property type="term" value="F:ubiquitin protein ligase binding"/>
    <property type="evidence" value="ECO:0007669"/>
    <property type="project" value="TreeGrafter"/>
</dbReference>
<dbReference type="PANTHER" id="PTHR12710">
    <property type="entry name" value="NUCLEAR PROTEIN LOCALIZATION 4"/>
    <property type="match status" value="1"/>
</dbReference>
<dbReference type="GO" id="GO:0031965">
    <property type="term" value="C:nuclear membrane"/>
    <property type="evidence" value="ECO:0007669"/>
    <property type="project" value="UniProtKB-SubCell"/>
</dbReference>
<dbReference type="OrthoDB" id="10251089at2759"/>
<keyword evidence="5" id="KW-0509">mRNA transport</keyword>
<proteinExistence type="inferred from homology"/>
<dbReference type="RefSeq" id="XP_033402635.1">
    <property type="nucleotide sequence ID" value="XM_033541701.1"/>
</dbReference>
<dbReference type="Gene3D" id="3.10.20.90">
    <property type="entry name" value="Phosphatidylinositol 3-kinase Catalytic Subunit, Chain A, domain 1"/>
    <property type="match status" value="1"/>
</dbReference>
<dbReference type="AlphaFoldDB" id="A0A6A6BVP2"/>
<dbReference type="GO" id="GO:0015031">
    <property type="term" value="P:protein transport"/>
    <property type="evidence" value="ECO:0007669"/>
    <property type="project" value="UniProtKB-KW"/>
</dbReference>
<accession>A0A6A6BVP2</accession>
<evidence type="ECO:0000256" key="5">
    <source>
        <dbReference type="ARBA" id="ARBA00022816"/>
    </source>
</evidence>
<dbReference type="GO" id="GO:0051028">
    <property type="term" value="P:mRNA transport"/>
    <property type="evidence" value="ECO:0007669"/>
    <property type="project" value="UniProtKB-KW"/>
</dbReference>
<dbReference type="CDD" id="cd08061">
    <property type="entry name" value="MPN_NPL4"/>
    <property type="match status" value="1"/>
</dbReference>
<evidence type="ECO:0000256" key="1">
    <source>
        <dbReference type="ARBA" id="ARBA00004335"/>
    </source>
</evidence>
<comment type="function">
    <text evidence="7">Involved in the import of nuclear-targeted proteins into the nucleus and the export of poly(A) RNA out of the nucleus. Has a role in the endoplasmic reticulum-associated degradation (ERAD) pathway.</text>
</comment>
<dbReference type="GO" id="GO:0006511">
    <property type="term" value="P:ubiquitin-dependent protein catabolic process"/>
    <property type="evidence" value="ECO:0007669"/>
    <property type="project" value="InterPro"/>
</dbReference>
<dbReference type="PROSITE" id="PS50249">
    <property type="entry name" value="MPN"/>
    <property type="match status" value="1"/>
</dbReference>
<keyword evidence="6" id="KW-0653">Protein transport</keyword>
<dbReference type="SUPFAM" id="SSF54236">
    <property type="entry name" value="Ubiquitin-like"/>
    <property type="match status" value="1"/>
</dbReference>
<comment type="subcellular location">
    <subcellularLocation>
        <location evidence="2">Cytoplasm</location>
        <location evidence="2">Perinuclear region</location>
    </subcellularLocation>
    <subcellularLocation>
        <location evidence="1">Nucleus membrane</location>
        <topology evidence="1">Peripheral membrane protein</topology>
        <orientation evidence="1">Cytoplasmic side</orientation>
    </subcellularLocation>
</comment>
<dbReference type="PIRSF" id="PIRSF010052">
    <property type="entry name" value="Polyub_prc_Npl4"/>
    <property type="match status" value="1"/>
</dbReference>
<evidence type="ECO:0000313" key="11">
    <source>
        <dbReference type="Proteomes" id="UP000799438"/>
    </source>
</evidence>
<evidence type="ECO:0000256" key="8">
    <source>
        <dbReference type="SAM" id="MobiDB-lite"/>
    </source>
</evidence>
<dbReference type="InterPro" id="IPR007716">
    <property type="entry name" value="NPL4_Zn-bd_put"/>
</dbReference>
<evidence type="ECO:0000256" key="7">
    <source>
        <dbReference type="ARBA" id="ARBA00024703"/>
    </source>
</evidence>
<name>A0A6A6BVP2_9PEZI</name>
<dbReference type="Gene3D" id="3.40.140.10">
    <property type="entry name" value="Cytidine Deaminase, domain 2"/>
    <property type="match status" value="1"/>
</dbReference>
<dbReference type="GO" id="GO:0048471">
    <property type="term" value="C:perinuclear region of cytoplasm"/>
    <property type="evidence" value="ECO:0007669"/>
    <property type="project" value="UniProtKB-SubCell"/>
</dbReference>
<dbReference type="Pfam" id="PF05021">
    <property type="entry name" value="NPL4"/>
    <property type="match status" value="1"/>
</dbReference>
<evidence type="ECO:0000259" key="9">
    <source>
        <dbReference type="PROSITE" id="PS50249"/>
    </source>
</evidence>
<evidence type="ECO:0000256" key="2">
    <source>
        <dbReference type="ARBA" id="ARBA00004556"/>
    </source>
</evidence>
<feature type="domain" description="MPN" evidence="9">
    <location>
        <begin position="260"/>
        <end position="397"/>
    </location>
</feature>
<dbReference type="GO" id="GO:0043130">
    <property type="term" value="F:ubiquitin binding"/>
    <property type="evidence" value="ECO:0007669"/>
    <property type="project" value="TreeGrafter"/>
</dbReference>